<evidence type="ECO:0000313" key="2">
    <source>
        <dbReference type="EMBL" id="KAK5603943.1"/>
    </source>
</evidence>
<organism evidence="2 3">
    <name type="scientific">Crenichthys baileyi</name>
    <name type="common">White River springfish</name>
    <dbReference type="NCBI Taxonomy" id="28760"/>
    <lineage>
        <taxon>Eukaryota</taxon>
        <taxon>Metazoa</taxon>
        <taxon>Chordata</taxon>
        <taxon>Craniata</taxon>
        <taxon>Vertebrata</taxon>
        <taxon>Euteleostomi</taxon>
        <taxon>Actinopterygii</taxon>
        <taxon>Neopterygii</taxon>
        <taxon>Teleostei</taxon>
        <taxon>Neoteleostei</taxon>
        <taxon>Acanthomorphata</taxon>
        <taxon>Ovalentaria</taxon>
        <taxon>Atherinomorphae</taxon>
        <taxon>Cyprinodontiformes</taxon>
        <taxon>Goodeidae</taxon>
        <taxon>Crenichthys</taxon>
    </lineage>
</organism>
<feature type="compositionally biased region" description="Low complexity" evidence="1">
    <location>
        <begin position="614"/>
        <end position="639"/>
    </location>
</feature>
<feature type="region of interest" description="Disordered" evidence="1">
    <location>
        <begin position="146"/>
        <end position="277"/>
    </location>
</feature>
<keyword evidence="3" id="KW-1185">Reference proteome</keyword>
<feature type="compositionally biased region" description="Polar residues" evidence="1">
    <location>
        <begin position="652"/>
        <end position="677"/>
    </location>
</feature>
<feature type="compositionally biased region" description="Polar residues" evidence="1">
    <location>
        <begin position="229"/>
        <end position="242"/>
    </location>
</feature>
<reference evidence="2 3" key="1">
    <citation type="submission" date="2021-06" db="EMBL/GenBank/DDBJ databases">
        <authorList>
            <person name="Palmer J.M."/>
        </authorList>
    </citation>
    <scope>NUCLEOTIDE SEQUENCE [LARGE SCALE GENOMIC DNA]</scope>
    <source>
        <strain evidence="2 3">MEX-2019</strain>
        <tissue evidence="2">Muscle</tissue>
    </source>
</reference>
<name>A0AAV9R3P5_9TELE</name>
<sequence>MKKGLHFLGRKNQSLYDTNIKIEDRDSVELVLGSESAVFESGTANVRARPTVKHHTPSFETFQGFAVPTPKVPELPPANGPKINGTDTGDSSSIGSFVSAAGHVEGKIFVPPPPPSVAPPPPPVEFIPPPPDFMGDLNSLDPVVLQPPSMSAPKPPSMMEEDLSLLKPPPMAPPKPPSACSSRSGSSVPPFVPPPSKVPERPSFAPPQPPMEKQAKSHKIPPAKPIRMSSVSTTELPQNSPATLPLVHMPSLSTFNPQNKSKVYDPPKTTVQSGYDNQKAKPQQMLALQESGSVKSAPVVAAVNGKAPPPPQLTKPEPKPVEKLKEALEVTKQPQLPEVHKDTKTEVKTEVKTEAPTEVKAKAKGDTVPAPSDITKSLQPLPLQKTTNDQFREQQENNKKTLEVSSGQGRSFSPLLDRKLYNLKANETKPSSTSPLALLKAAKEREKNRTTQSLSRECSSNRSEPTNPNSFTVIPESAFSAVPSQKSLQENATVRPAEPKTTIRAPEKPIGSTALAKDQKLSSDPVLSKFTAVSSPTVSSLGDQKQRAEDKLLKSQDVKNNVPKEEVNLPMLPPPPEFDDFDQIPEPPPSIRPPDPPAPKVSTPLVVTKSPDQALASAPAPVRVSARAPAPSSAPSTSKLPPPDEFVKPKTKVQTKSSQAPTQLPSNLSPKQATLLSILQKKMLEMDQKMAPANESEHSPDDWGTALSDEDNKVPAAPQSKPDTKYPPAPTSKTASLDMMELESKVAKKYHQSVQVKSPPRNGIHSRHQYGRTFTVRPGTKEPITLVNKGDS</sequence>
<feature type="compositionally biased region" description="Pro residues" evidence="1">
    <location>
        <begin position="585"/>
        <end position="599"/>
    </location>
</feature>
<feature type="compositionally biased region" description="Polar residues" evidence="1">
    <location>
        <begin position="374"/>
        <end position="389"/>
    </location>
</feature>
<accession>A0AAV9R3P5</accession>
<feature type="compositionally biased region" description="Polar residues" evidence="1">
    <location>
        <begin position="251"/>
        <end position="261"/>
    </location>
</feature>
<feature type="compositionally biased region" description="Basic and acidic residues" evidence="1">
    <location>
        <begin position="544"/>
        <end position="567"/>
    </location>
</feature>
<feature type="region of interest" description="Disordered" evidence="1">
    <location>
        <begin position="302"/>
        <end position="792"/>
    </location>
</feature>
<feature type="compositionally biased region" description="Low complexity" evidence="1">
    <location>
        <begin position="178"/>
        <end position="189"/>
    </location>
</feature>
<protein>
    <submittedName>
        <fullName evidence="2">Uncharacterized protein</fullName>
    </submittedName>
</protein>
<feature type="compositionally biased region" description="Polar residues" evidence="1">
    <location>
        <begin position="450"/>
        <end position="472"/>
    </location>
</feature>
<feature type="compositionally biased region" description="Basic and acidic residues" evidence="1">
    <location>
        <begin position="316"/>
        <end position="329"/>
    </location>
</feature>
<evidence type="ECO:0000256" key="1">
    <source>
        <dbReference type="SAM" id="MobiDB-lite"/>
    </source>
</evidence>
<feature type="compositionally biased region" description="Pro residues" evidence="1">
    <location>
        <begin position="167"/>
        <end position="177"/>
    </location>
</feature>
<dbReference type="AlphaFoldDB" id="A0AAV9R3P5"/>
<evidence type="ECO:0000313" key="3">
    <source>
        <dbReference type="Proteomes" id="UP001311232"/>
    </source>
</evidence>
<feature type="compositionally biased region" description="Polar residues" evidence="1">
    <location>
        <begin position="531"/>
        <end position="543"/>
    </location>
</feature>
<dbReference type="EMBL" id="JAHHUM010002388">
    <property type="protein sequence ID" value="KAK5603943.1"/>
    <property type="molecule type" value="Genomic_DNA"/>
</dbReference>
<dbReference type="Proteomes" id="UP001311232">
    <property type="component" value="Unassembled WGS sequence"/>
</dbReference>
<feature type="compositionally biased region" description="Basic and acidic residues" evidence="1">
    <location>
        <begin position="338"/>
        <end position="365"/>
    </location>
</feature>
<dbReference type="PANTHER" id="PTHR35077:SF2">
    <property type="entry name" value="SIMILAR TO AI661453 PROTEIN"/>
    <property type="match status" value="1"/>
</dbReference>
<feature type="compositionally biased region" description="Polar residues" evidence="1">
    <location>
        <begin position="482"/>
        <end position="492"/>
    </location>
</feature>
<proteinExistence type="predicted"/>
<gene>
    <name evidence="2" type="ORF">CRENBAI_025827</name>
</gene>
<dbReference type="PANTHER" id="PTHR35077">
    <property type="entry name" value="SIMILAR TO AI661453 PROTEIN"/>
    <property type="match status" value="1"/>
</dbReference>
<feature type="compositionally biased region" description="Basic and acidic residues" evidence="1">
    <location>
        <begin position="390"/>
        <end position="402"/>
    </location>
</feature>
<comment type="caution">
    <text evidence="2">The sequence shown here is derived from an EMBL/GenBank/DDBJ whole genome shotgun (WGS) entry which is preliminary data.</text>
</comment>